<comment type="caution">
    <text evidence="7">The sequence shown here is derived from an EMBL/GenBank/DDBJ whole genome shotgun (WGS) entry which is preliminary data.</text>
</comment>
<evidence type="ECO:0000256" key="5">
    <source>
        <dbReference type="ARBA" id="ARBA00023136"/>
    </source>
</evidence>
<evidence type="ECO:0000313" key="7">
    <source>
        <dbReference type="EMBL" id="MCB5197492.1"/>
    </source>
</evidence>
<name>A0ABS8BP33_9NEIS</name>
<feature type="transmembrane region" description="Helical" evidence="6">
    <location>
        <begin position="104"/>
        <end position="123"/>
    </location>
</feature>
<keyword evidence="5 6" id="KW-0472">Membrane</keyword>
<evidence type="ECO:0000256" key="1">
    <source>
        <dbReference type="ARBA" id="ARBA00004651"/>
    </source>
</evidence>
<feature type="transmembrane region" description="Helical" evidence="6">
    <location>
        <begin position="41"/>
        <end position="60"/>
    </location>
</feature>
<reference evidence="7 8" key="1">
    <citation type="submission" date="2021-10" db="EMBL/GenBank/DDBJ databases">
        <authorList>
            <person name="Chen M."/>
        </authorList>
    </citation>
    <scope>NUCLEOTIDE SEQUENCE [LARGE SCALE GENOMIC DNA]</scope>
    <source>
        <strain evidence="7 8">H3-26</strain>
    </source>
</reference>
<comment type="subcellular location">
    <subcellularLocation>
        <location evidence="1">Cell membrane</location>
        <topology evidence="1">Multi-pass membrane protein</topology>
    </subcellularLocation>
</comment>
<keyword evidence="8" id="KW-1185">Reference proteome</keyword>
<dbReference type="Pfam" id="PF03899">
    <property type="entry name" value="ATP-synt_I"/>
    <property type="match status" value="1"/>
</dbReference>
<feature type="transmembrane region" description="Helical" evidence="6">
    <location>
        <begin position="16"/>
        <end position="35"/>
    </location>
</feature>
<feature type="transmembrane region" description="Helical" evidence="6">
    <location>
        <begin position="81"/>
        <end position="98"/>
    </location>
</feature>
<keyword evidence="2" id="KW-1003">Cell membrane</keyword>
<protein>
    <submittedName>
        <fullName evidence="7">ATP synthase subunit I</fullName>
    </submittedName>
</protein>
<dbReference type="Proteomes" id="UP001198034">
    <property type="component" value="Unassembled WGS sequence"/>
</dbReference>
<proteinExistence type="predicted"/>
<dbReference type="InterPro" id="IPR005598">
    <property type="entry name" value="ATP_synth_I"/>
</dbReference>
<sequence>MSYGDVMYGKAQIRGIIRLQIGFTMLLTIALLLIVDQKAAIASFSGGLIAVLGSVLYSLIAYRARLAAAAELLRRHFAAEMAKLSVTLLAFAAFFMFYRDVAWAWVFAGYLVAASAYWFGLLIKFDGKK</sequence>
<evidence type="ECO:0000313" key="8">
    <source>
        <dbReference type="Proteomes" id="UP001198034"/>
    </source>
</evidence>
<evidence type="ECO:0000256" key="6">
    <source>
        <dbReference type="SAM" id="Phobius"/>
    </source>
</evidence>
<accession>A0ABS8BP33</accession>
<evidence type="ECO:0000256" key="2">
    <source>
        <dbReference type="ARBA" id="ARBA00022475"/>
    </source>
</evidence>
<dbReference type="EMBL" id="JAJAWG010000015">
    <property type="protein sequence ID" value="MCB5197492.1"/>
    <property type="molecule type" value="Genomic_DNA"/>
</dbReference>
<gene>
    <name evidence="7" type="ORF">LG219_14610</name>
</gene>
<evidence type="ECO:0000256" key="4">
    <source>
        <dbReference type="ARBA" id="ARBA00022989"/>
    </source>
</evidence>
<evidence type="ECO:0000256" key="3">
    <source>
        <dbReference type="ARBA" id="ARBA00022692"/>
    </source>
</evidence>
<organism evidence="7 8">
    <name type="scientific">Deefgea salmonis</name>
    <dbReference type="NCBI Taxonomy" id="2875502"/>
    <lineage>
        <taxon>Bacteria</taxon>
        <taxon>Pseudomonadati</taxon>
        <taxon>Pseudomonadota</taxon>
        <taxon>Betaproteobacteria</taxon>
        <taxon>Neisseriales</taxon>
        <taxon>Chitinibacteraceae</taxon>
        <taxon>Deefgea</taxon>
    </lineage>
</organism>
<keyword evidence="3 6" id="KW-0812">Transmembrane</keyword>
<keyword evidence="4 6" id="KW-1133">Transmembrane helix</keyword>